<evidence type="ECO:0000256" key="3">
    <source>
        <dbReference type="ARBA" id="ARBA00022448"/>
    </source>
</evidence>
<dbReference type="PROSITE" id="PS50920">
    <property type="entry name" value="SOLCAR"/>
    <property type="match status" value="2"/>
</dbReference>
<dbReference type="InterPro" id="IPR023395">
    <property type="entry name" value="MCP_dom_sf"/>
</dbReference>
<evidence type="ECO:0000313" key="11">
    <source>
        <dbReference type="Proteomes" id="UP001162131"/>
    </source>
</evidence>
<comment type="similarity">
    <text evidence="2 9">Belongs to the mitochondrial carrier (TC 2.A.29) family.</text>
</comment>
<dbReference type="InterPro" id="IPR018108">
    <property type="entry name" value="MCP_transmembrane"/>
</dbReference>
<evidence type="ECO:0000256" key="5">
    <source>
        <dbReference type="ARBA" id="ARBA00022737"/>
    </source>
</evidence>
<keyword evidence="7 8" id="KW-0472">Membrane</keyword>
<feature type="repeat" description="Solcar" evidence="8">
    <location>
        <begin position="172"/>
        <end position="258"/>
    </location>
</feature>
<dbReference type="PANTHER" id="PTHR45667">
    <property type="entry name" value="S-ADENOSYLMETHIONINE MITOCHONDRIAL CARRIER PROTEIN"/>
    <property type="match status" value="1"/>
</dbReference>
<keyword evidence="5" id="KW-0677">Repeat</keyword>
<evidence type="ECO:0000256" key="9">
    <source>
        <dbReference type="RuleBase" id="RU000488"/>
    </source>
</evidence>
<dbReference type="Pfam" id="PF00153">
    <property type="entry name" value="Mito_carr"/>
    <property type="match status" value="3"/>
</dbReference>
<dbReference type="GO" id="GO:0016020">
    <property type="term" value="C:membrane"/>
    <property type="evidence" value="ECO:0007669"/>
    <property type="project" value="UniProtKB-SubCell"/>
</dbReference>
<proteinExistence type="inferred from homology"/>
<sequence>MTDLLSTLYVSLVAGGTAGAAVETIIFPFDSIKIRLQANSNLKFKFSNAYKGLPYSLAATFPCAAAFWTSYSMLKNYLNQYVSLQLSHTISAMVASACSGIVRNPFDVVKQQMQVGIHTKTSSALSRVLQRQGFKGLWIGTATAIYRDIPFNIIQMIVYEWLNGKDYGGKDPTIFQHLRNGAIAGGIAAFLTTPIDLAKTKLVTDGGKGEYLALTQTLKKIYKEGGLPGLWLGWKYRTVLTMAGGMMFFGSFETLKSHIKDNKY</sequence>
<evidence type="ECO:0000313" key="10">
    <source>
        <dbReference type="EMBL" id="CAG9327153.1"/>
    </source>
</evidence>
<keyword evidence="4 8" id="KW-0812">Transmembrane</keyword>
<evidence type="ECO:0000256" key="1">
    <source>
        <dbReference type="ARBA" id="ARBA00004141"/>
    </source>
</evidence>
<comment type="subcellular location">
    <subcellularLocation>
        <location evidence="1">Membrane</location>
        <topology evidence="1">Multi-pass membrane protein</topology>
    </subcellularLocation>
</comment>
<evidence type="ECO:0000256" key="6">
    <source>
        <dbReference type="ARBA" id="ARBA00022989"/>
    </source>
</evidence>
<comment type="caution">
    <text evidence="10">The sequence shown here is derived from an EMBL/GenBank/DDBJ whole genome shotgun (WGS) entry which is preliminary data.</text>
</comment>
<dbReference type="EMBL" id="CAJZBQ010000043">
    <property type="protein sequence ID" value="CAG9327153.1"/>
    <property type="molecule type" value="Genomic_DNA"/>
</dbReference>
<keyword evidence="11" id="KW-1185">Reference proteome</keyword>
<feature type="repeat" description="Solcar" evidence="8">
    <location>
        <begin position="83"/>
        <end position="165"/>
    </location>
</feature>
<dbReference type="AlphaFoldDB" id="A0AAU9JZK8"/>
<keyword evidence="6" id="KW-1133">Transmembrane helix</keyword>
<protein>
    <recommendedName>
        <fullName evidence="12">Mitochondrial carrier protein</fullName>
    </recommendedName>
</protein>
<dbReference type="GO" id="GO:0055085">
    <property type="term" value="P:transmembrane transport"/>
    <property type="evidence" value="ECO:0007669"/>
    <property type="project" value="InterPro"/>
</dbReference>
<reference evidence="10" key="1">
    <citation type="submission" date="2021-09" db="EMBL/GenBank/DDBJ databases">
        <authorList>
            <consortium name="AG Swart"/>
            <person name="Singh M."/>
            <person name="Singh A."/>
            <person name="Seah K."/>
            <person name="Emmerich C."/>
        </authorList>
    </citation>
    <scope>NUCLEOTIDE SEQUENCE</scope>
    <source>
        <strain evidence="10">ATCC30299</strain>
    </source>
</reference>
<gene>
    <name evidence="10" type="ORF">BSTOLATCC_MIC43195</name>
</gene>
<evidence type="ECO:0000256" key="7">
    <source>
        <dbReference type="ARBA" id="ARBA00023136"/>
    </source>
</evidence>
<organism evidence="10 11">
    <name type="scientific">Blepharisma stoltei</name>
    <dbReference type="NCBI Taxonomy" id="1481888"/>
    <lineage>
        <taxon>Eukaryota</taxon>
        <taxon>Sar</taxon>
        <taxon>Alveolata</taxon>
        <taxon>Ciliophora</taxon>
        <taxon>Postciliodesmatophora</taxon>
        <taxon>Heterotrichea</taxon>
        <taxon>Heterotrichida</taxon>
        <taxon>Blepharismidae</taxon>
        <taxon>Blepharisma</taxon>
    </lineage>
</organism>
<evidence type="ECO:0000256" key="2">
    <source>
        <dbReference type="ARBA" id="ARBA00006375"/>
    </source>
</evidence>
<evidence type="ECO:0008006" key="12">
    <source>
        <dbReference type="Google" id="ProtNLM"/>
    </source>
</evidence>
<dbReference type="InterPro" id="IPR002067">
    <property type="entry name" value="MCP"/>
</dbReference>
<dbReference type="PRINTS" id="PR00926">
    <property type="entry name" value="MITOCARRIER"/>
</dbReference>
<dbReference type="Gene3D" id="1.50.40.10">
    <property type="entry name" value="Mitochondrial carrier domain"/>
    <property type="match status" value="2"/>
</dbReference>
<dbReference type="Proteomes" id="UP001162131">
    <property type="component" value="Unassembled WGS sequence"/>
</dbReference>
<keyword evidence="3 9" id="KW-0813">Transport</keyword>
<evidence type="ECO:0000256" key="4">
    <source>
        <dbReference type="ARBA" id="ARBA00022692"/>
    </source>
</evidence>
<accession>A0AAU9JZK8</accession>
<evidence type="ECO:0000256" key="8">
    <source>
        <dbReference type="PROSITE-ProRule" id="PRU00282"/>
    </source>
</evidence>
<name>A0AAU9JZK8_9CILI</name>
<dbReference type="SUPFAM" id="SSF103506">
    <property type="entry name" value="Mitochondrial carrier"/>
    <property type="match status" value="1"/>
</dbReference>